<dbReference type="Proteomes" id="UP000054815">
    <property type="component" value="Unassembled WGS sequence"/>
</dbReference>
<organism evidence="1 2">
    <name type="scientific">Trichinella pseudospiralis</name>
    <name type="common">Parasitic roundworm</name>
    <dbReference type="NCBI Taxonomy" id="6337"/>
    <lineage>
        <taxon>Eukaryota</taxon>
        <taxon>Metazoa</taxon>
        <taxon>Ecdysozoa</taxon>
        <taxon>Nematoda</taxon>
        <taxon>Enoplea</taxon>
        <taxon>Dorylaimia</taxon>
        <taxon>Trichinellida</taxon>
        <taxon>Trichinellidae</taxon>
        <taxon>Trichinella</taxon>
    </lineage>
</organism>
<comment type="caution">
    <text evidence="1">The sequence shown here is derived from an EMBL/GenBank/DDBJ whole genome shotgun (WGS) entry which is preliminary data.</text>
</comment>
<reference evidence="1 2" key="1">
    <citation type="submission" date="2015-01" db="EMBL/GenBank/DDBJ databases">
        <title>Evolution of Trichinella species and genotypes.</title>
        <authorList>
            <person name="Korhonen P.K."/>
            <person name="Edoardo P."/>
            <person name="Giuseppe L.R."/>
            <person name="Gasser R.B."/>
        </authorList>
    </citation>
    <scope>NUCLEOTIDE SEQUENCE [LARGE SCALE GENOMIC DNA]</scope>
    <source>
        <strain evidence="1">ISS141</strain>
    </source>
</reference>
<name>A0A0V0YJD2_TRIPS</name>
<protein>
    <submittedName>
        <fullName evidence="1">Uncharacterized protein</fullName>
    </submittedName>
</protein>
<evidence type="ECO:0000313" key="2">
    <source>
        <dbReference type="Proteomes" id="UP000054815"/>
    </source>
</evidence>
<gene>
    <name evidence="1" type="ORF">T4E_9571</name>
</gene>
<dbReference type="EMBL" id="JYDU01000009">
    <property type="protein sequence ID" value="KRY00315.1"/>
    <property type="molecule type" value="Genomic_DNA"/>
</dbReference>
<sequence>MEQAHLDICRKCTIESPYRDVTSGIVLPPTKVLSTPVFSIQDTDVDKVGNISGPPSRIVL</sequence>
<proteinExistence type="predicted"/>
<evidence type="ECO:0000313" key="1">
    <source>
        <dbReference type="EMBL" id="KRY00315.1"/>
    </source>
</evidence>
<accession>A0A0V0YJD2</accession>
<dbReference type="AlphaFoldDB" id="A0A0V0YJD2"/>